<name>A0A0R1ED48_DROYA</name>
<dbReference type="Proteomes" id="UP000002282">
    <property type="component" value="Unassembled WGS sequence"/>
</dbReference>
<gene>
    <name evidence="1" type="primary">Dyak\GE27892</name>
    <name evidence="1" type="synonym">GE27892</name>
    <name evidence="1" type="ORF">Dyak_GE27892</name>
</gene>
<evidence type="ECO:0000313" key="1">
    <source>
        <dbReference type="EMBL" id="KRK05090.1"/>
    </source>
</evidence>
<dbReference type="OrthoDB" id="10051381at2759"/>
<dbReference type="AlphaFoldDB" id="A0A0R1ED48"/>
<dbReference type="PANTHER" id="PTHR45786">
    <property type="entry name" value="DNA BINDING PROTEIN-LIKE"/>
    <property type="match status" value="1"/>
</dbReference>
<accession>A0A0R1ED48</accession>
<sequence>MPTFKIQGQIYHRVGSLLPYPDTDHQFLQIYFVRNENRELDRRCTIASRARRQIVSELQTFFHQHNELVRIFKIALDRMPSANHKISIKADRSPIGEHERRFNTPTIDDVAIVIVGDQFQSRDIVLHRRNEGDPYSAFNFQEVSDDKPFWLRLRCSTMSFALIM</sequence>
<dbReference type="EMBL" id="CH891641">
    <property type="protein sequence ID" value="KRK05090.1"/>
    <property type="molecule type" value="Genomic_DNA"/>
</dbReference>
<dbReference type="PANTHER" id="PTHR45786:SF74">
    <property type="entry name" value="ATP-DEPENDENT DNA HELICASE"/>
    <property type="match status" value="1"/>
</dbReference>
<organism evidence="1 2">
    <name type="scientific">Drosophila yakuba</name>
    <name type="common">Fruit fly</name>
    <dbReference type="NCBI Taxonomy" id="7245"/>
    <lineage>
        <taxon>Eukaryota</taxon>
        <taxon>Metazoa</taxon>
        <taxon>Ecdysozoa</taxon>
        <taxon>Arthropoda</taxon>
        <taxon>Hexapoda</taxon>
        <taxon>Insecta</taxon>
        <taxon>Pterygota</taxon>
        <taxon>Neoptera</taxon>
        <taxon>Endopterygota</taxon>
        <taxon>Diptera</taxon>
        <taxon>Brachycera</taxon>
        <taxon>Muscomorpha</taxon>
        <taxon>Ephydroidea</taxon>
        <taxon>Drosophilidae</taxon>
        <taxon>Drosophila</taxon>
        <taxon>Sophophora</taxon>
    </lineage>
</organism>
<reference evidence="1 2" key="2">
    <citation type="journal article" date="2007" name="PLoS Biol.">
        <title>Principles of genome evolution in the Drosophila melanogaster species group.</title>
        <authorList>
            <person name="Ranz J.M."/>
            <person name="Maurin D."/>
            <person name="Chan Y.S."/>
            <person name="von Grotthuss M."/>
            <person name="Hillier L.W."/>
            <person name="Roote J."/>
            <person name="Ashburner M."/>
            <person name="Bergman C.M."/>
        </authorList>
    </citation>
    <scope>NUCLEOTIDE SEQUENCE [LARGE SCALE GENOMIC DNA]</scope>
    <source>
        <strain evidence="2">Tai18E2 / Tucson 14021-0261.01</strain>
    </source>
</reference>
<evidence type="ECO:0000313" key="2">
    <source>
        <dbReference type="Proteomes" id="UP000002282"/>
    </source>
</evidence>
<proteinExistence type="predicted"/>
<dbReference type="KEGG" id="dya:Dyak_GE27892"/>
<reference evidence="1 2" key="1">
    <citation type="journal article" date="2007" name="Nature">
        <title>Evolution of genes and genomes on the Drosophila phylogeny.</title>
        <authorList>
            <consortium name="Drosophila 12 Genomes Consortium"/>
            <person name="Clark A.G."/>
            <person name="Eisen M.B."/>
            <person name="Smith D.R."/>
            <person name="Bergman C.M."/>
            <person name="Oliver B."/>
            <person name="Markow T.A."/>
            <person name="Kaufman T.C."/>
            <person name="Kellis M."/>
            <person name="Gelbart W."/>
            <person name="Iyer V.N."/>
            <person name="Pollard D.A."/>
            <person name="Sackton T.B."/>
            <person name="Larracuente A.M."/>
            <person name="Singh N.D."/>
            <person name="Abad J.P."/>
            <person name="Abt D.N."/>
            <person name="Adryan B."/>
            <person name="Aguade M."/>
            <person name="Akashi H."/>
            <person name="Anderson W.W."/>
            <person name="Aquadro C.F."/>
            <person name="Ardell D.H."/>
            <person name="Arguello R."/>
            <person name="Artieri C.G."/>
            <person name="Barbash D.A."/>
            <person name="Barker D."/>
            <person name="Barsanti P."/>
            <person name="Batterham P."/>
            <person name="Batzoglou S."/>
            <person name="Begun D."/>
            <person name="Bhutkar A."/>
            <person name="Blanco E."/>
            <person name="Bosak S.A."/>
            <person name="Bradley R.K."/>
            <person name="Brand A.D."/>
            <person name="Brent M.R."/>
            <person name="Brooks A.N."/>
            <person name="Brown R.H."/>
            <person name="Butlin R.K."/>
            <person name="Caggese C."/>
            <person name="Calvi B.R."/>
            <person name="Bernardo de Carvalho A."/>
            <person name="Caspi A."/>
            <person name="Castrezana S."/>
            <person name="Celniker S.E."/>
            <person name="Chang J.L."/>
            <person name="Chapple C."/>
            <person name="Chatterji S."/>
            <person name="Chinwalla A."/>
            <person name="Civetta A."/>
            <person name="Clifton S.W."/>
            <person name="Comeron J.M."/>
            <person name="Costello J.C."/>
            <person name="Coyne J.A."/>
            <person name="Daub J."/>
            <person name="David R.G."/>
            <person name="Delcher A.L."/>
            <person name="Delehaunty K."/>
            <person name="Do C.B."/>
            <person name="Ebling H."/>
            <person name="Edwards K."/>
            <person name="Eickbush T."/>
            <person name="Evans J.D."/>
            <person name="Filipski A."/>
            <person name="Findeiss S."/>
            <person name="Freyhult E."/>
            <person name="Fulton L."/>
            <person name="Fulton R."/>
            <person name="Garcia A.C."/>
            <person name="Gardiner A."/>
            <person name="Garfield D.A."/>
            <person name="Garvin B.E."/>
            <person name="Gibson G."/>
            <person name="Gilbert D."/>
            <person name="Gnerre S."/>
            <person name="Godfrey J."/>
            <person name="Good R."/>
            <person name="Gotea V."/>
            <person name="Gravely B."/>
            <person name="Greenberg A.J."/>
            <person name="Griffiths-Jones S."/>
            <person name="Gross S."/>
            <person name="Guigo R."/>
            <person name="Gustafson E.A."/>
            <person name="Haerty W."/>
            <person name="Hahn M.W."/>
            <person name="Halligan D.L."/>
            <person name="Halpern A.L."/>
            <person name="Halter G.M."/>
            <person name="Han M.V."/>
            <person name="Heger A."/>
            <person name="Hillier L."/>
            <person name="Hinrichs A.S."/>
            <person name="Holmes I."/>
            <person name="Hoskins R.A."/>
            <person name="Hubisz M.J."/>
            <person name="Hultmark D."/>
            <person name="Huntley M.A."/>
            <person name="Jaffe D.B."/>
            <person name="Jagadeeshan S."/>
            <person name="Jeck W.R."/>
            <person name="Johnson J."/>
            <person name="Jones C.D."/>
            <person name="Jordan W.C."/>
            <person name="Karpen G.H."/>
            <person name="Kataoka E."/>
            <person name="Keightley P.D."/>
            <person name="Kheradpour P."/>
            <person name="Kirkness E.F."/>
            <person name="Koerich L.B."/>
            <person name="Kristiansen K."/>
            <person name="Kudrna D."/>
            <person name="Kulathinal R.J."/>
            <person name="Kumar S."/>
            <person name="Kwok R."/>
            <person name="Lander E."/>
            <person name="Langley C.H."/>
            <person name="Lapoint R."/>
            <person name="Lazzaro B.P."/>
            <person name="Lee S.J."/>
            <person name="Levesque L."/>
            <person name="Li R."/>
            <person name="Lin C.F."/>
            <person name="Lin M.F."/>
            <person name="Lindblad-Toh K."/>
            <person name="Llopart A."/>
            <person name="Long M."/>
            <person name="Low L."/>
            <person name="Lozovsky E."/>
            <person name="Lu J."/>
            <person name="Luo M."/>
            <person name="Machado C.A."/>
            <person name="Makalowski W."/>
            <person name="Marzo M."/>
            <person name="Matsuda M."/>
            <person name="Matzkin L."/>
            <person name="McAllister B."/>
            <person name="McBride C.S."/>
            <person name="McKernan B."/>
            <person name="McKernan K."/>
            <person name="Mendez-Lago M."/>
            <person name="Minx P."/>
            <person name="Mollenhauer M.U."/>
            <person name="Montooth K."/>
            <person name="Mount S.M."/>
            <person name="Mu X."/>
            <person name="Myers E."/>
            <person name="Negre B."/>
            <person name="Newfeld S."/>
            <person name="Nielsen R."/>
            <person name="Noor M.A."/>
            <person name="O'Grady P."/>
            <person name="Pachter L."/>
            <person name="Papaceit M."/>
            <person name="Parisi M.J."/>
            <person name="Parisi M."/>
            <person name="Parts L."/>
            <person name="Pedersen J.S."/>
            <person name="Pesole G."/>
            <person name="Phillippy A.M."/>
            <person name="Ponting C.P."/>
            <person name="Pop M."/>
            <person name="Porcelli D."/>
            <person name="Powell J.R."/>
            <person name="Prohaska S."/>
            <person name="Pruitt K."/>
            <person name="Puig M."/>
            <person name="Quesneville H."/>
            <person name="Ram K.R."/>
            <person name="Rand D."/>
            <person name="Rasmussen M.D."/>
            <person name="Reed L.K."/>
            <person name="Reenan R."/>
            <person name="Reily A."/>
            <person name="Remington K.A."/>
            <person name="Rieger T.T."/>
            <person name="Ritchie M.G."/>
            <person name="Robin C."/>
            <person name="Rogers Y.H."/>
            <person name="Rohde C."/>
            <person name="Rozas J."/>
            <person name="Rubenfield M.J."/>
            <person name="Ruiz A."/>
            <person name="Russo S."/>
            <person name="Salzberg S.L."/>
            <person name="Sanchez-Gracia A."/>
            <person name="Saranga D.J."/>
            <person name="Sato H."/>
            <person name="Schaeffer S.W."/>
            <person name="Schatz M.C."/>
            <person name="Schlenke T."/>
            <person name="Schwartz R."/>
            <person name="Segarra C."/>
            <person name="Singh R.S."/>
            <person name="Sirot L."/>
            <person name="Sirota M."/>
            <person name="Sisneros N.B."/>
            <person name="Smith C.D."/>
            <person name="Smith T.F."/>
            <person name="Spieth J."/>
            <person name="Stage D.E."/>
            <person name="Stark A."/>
            <person name="Stephan W."/>
            <person name="Strausberg R.L."/>
            <person name="Strempel S."/>
            <person name="Sturgill D."/>
            <person name="Sutton G."/>
            <person name="Sutton G.G."/>
            <person name="Tao W."/>
            <person name="Teichmann S."/>
            <person name="Tobari Y.N."/>
            <person name="Tomimura Y."/>
            <person name="Tsolas J.M."/>
            <person name="Valente V.L."/>
            <person name="Venter E."/>
            <person name="Venter J.C."/>
            <person name="Vicario S."/>
            <person name="Vieira F.G."/>
            <person name="Vilella A.J."/>
            <person name="Villasante A."/>
            <person name="Walenz B."/>
            <person name="Wang J."/>
            <person name="Wasserman M."/>
            <person name="Watts T."/>
            <person name="Wilson D."/>
            <person name="Wilson R.K."/>
            <person name="Wing R.A."/>
            <person name="Wolfner M.F."/>
            <person name="Wong A."/>
            <person name="Wong G.K."/>
            <person name="Wu C.I."/>
            <person name="Wu G."/>
            <person name="Yamamoto D."/>
            <person name="Yang H.P."/>
            <person name="Yang S.P."/>
            <person name="Yorke J.A."/>
            <person name="Yoshida K."/>
            <person name="Zdobnov E."/>
            <person name="Zhang P."/>
            <person name="Zhang Y."/>
            <person name="Zimin A.V."/>
            <person name="Baldwin J."/>
            <person name="Abdouelleil A."/>
            <person name="Abdulkadir J."/>
            <person name="Abebe A."/>
            <person name="Abera B."/>
            <person name="Abreu J."/>
            <person name="Acer S.C."/>
            <person name="Aftuck L."/>
            <person name="Alexander A."/>
            <person name="An P."/>
            <person name="Anderson E."/>
            <person name="Anderson S."/>
            <person name="Arachi H."/>
            <person name="Azer M."/>
            <person name="Bachantsang P."/>
            <person name="Barry A."/>
            <person name="Bayul T."/>
            <person name="Berlin A."/>
            <person name="Bessette D."/>
            <person name="Bloom T."/>
            <person name="Blye J."/>
            <person name="Boguslavskiy L."/>
            <person name="Bonnet C."/>
            <person name="Boukhgalter B."/>
            <person name="Bourzgui I."/>
            <person name="Brown A."/>
            <person name="Cahill P."/>
            <person name="Channer S."/>
            <person name="Cheshatsang Y."/>
            <person name="Chuda L."/>
            <person name="Citroen M."/>
            <person name="Collymore A."/>
            <person name="Cooke P."/>
            <person name="Costello M."/>
            <person name="D'Aco K."/>
            <person name="Daza R."/>
            <person name="De Haan G."/>
            <person name="DeGray S."/>
            <person name="DeMaso C."/>
            <person name="Dhargay N."/>
            <person name="Dooley K."/>
            <person name="Dooley E."/>
            <person name="Doricent M."/>
            <person name="Dorje P."/>
            <person name="Dorjee K."/>
            <person name="Dupes A."/>
            <person name="Elong R."/>
            <person name="Falk J."/>
            <person name="Farina A."/>
            <person name="Faro S."/>
            <person name="Ferguson D."/>
            <person name="Fisher S."/>
            <person name="Foley C.D."/>
            <person name="Franke A."/>
            <person name="Friedrich D."/>
            <person name="Gadbois L."/>
            <person name="Gearin G."/>
            <person name="Gearin C.R."/>
            <person name="Giannoukos G."/>
            <person name="Goode T."/>
            <person name="Graham J."/>
            <person name="Grandbois E."/>
            <person name="Grewal S."/>
            <person name="Gyaltsen K."/>
            <person name="Hafez N."/>
            <person name="Hagos B."/>
            <person name="Hall J."/>
            <person name="Henson C."/>
            <person name="Hollinger A."/>
            <person name="Honan T."/>
            <person name="Huard M.D."/>
            <person name="Hughes L."/>
            <person name="Hurhula B."/>
            <person name="Husby M.E."/>
            <person name="Kamat A."/>
            <person name="Kanga B."/>
            <person name="Kashin S."/>
            <person name="Khazanovich D."/>
            <person name="Kisner P."/>
            <person name="Lance K."/>
            <person name="Lara M."/>
            <person name="Lee W."/>
            <person name="Lennon N."/>
            <person name="Letendre F."/>
            <person name="LeVine R."/>
            <person name="Lipovsky A."/>
            <person name="Liu X."/>
            <person name="Liu J."/>
            <person name="Liu S."/>
            <person name="Lokyitsang T."/>
            <person name="Lokyitsang Y."/>
            <person name="Lubonja R."/>
            <person name="Lui A."/>
            <person name="MacDonald P."/>
            <person name="Magnisalis V."/>
            <person name="Maru K."/>
            <person name="Matthews C."/>
            <person name="McCusker W."/>
            <person name="McDonough S."/>
            <person name="Mehta T."/>
            <person name="Meldrim J."/>
            <person name="Meneus L."/>
            <person name="Mihai O."/>
            <person name="Mihalev A."/>
            <person name="Mihova T."/>
            <person name="Mittelman R."/>
            <person name="Mlenga V."/>
            <person name="Montmayeur A."/>
            <person name="Mulrain L."/>
            <person name="Navidi A."/>
            <person name="Naylor J."/>
            <person name="Negash T."/>
            <person name="Nguyen T."/>
            <person name="Nguyen N."/>
            <person name="Nicol R."/>
            <person name="Norbu C."/>
            <person name="Norbu N."/>
            <person name="Novod N."/>
            <person name="O'Neill B."/>
            <person name="Osman S."/>
            <person name="Markiewicz E."/>
            <person name="Oyono O.L."/>
            <person name="Patti C."/>
            <person name="Phunkhang P."/>
            <person name="Pierre F."/>
            <person name="Priest M."/>
            <person name="Raghuraman S."/>
            <person name="Rege F."/>
            <person name="Reyes R."/>
            <person name="Rise C."/>
            <person name="Rogov P."/>
            <person name="Ross K."/>
            <person name="Ryan E."/>
            <person name="Settipalli S."/>
            <person name="Shea T."/>
            <person name="Sherpa N."/>
            <person name="Shi L."/>
            <person name="Shih D."/>
            <person name="Sparrow T."/>
            <person name="Spaulding J."/>
            <person name="Stalker J."/>
            <person name="Stange-Thomann N."/>
            <person name="Stavropoulos S."/>
            <person name="Stone C."/>
            <person name="Strader C."/>
            <person name="Tesfaye S."/>
            <person name="Thomson T."/>
            <person name="Thoulutsang Y."/>
            <person name="Thoulutsang D."/>
            <person name="Topham K."/>
            <person name="Topping I."/>
            <person name="Tsamla T."/>
            <person name="Vassiliev H."/>
            <person name="Vo A."/>
            <person name="Wangchuk T."/>
            <person name="Wangdi T."/>
            <person name="Weiand M."/>
            <person name="Wilkinson J."/>
            <person name="Wilson A."/>
            <person name="Yadav S."/>
            <person name="Young G."/>
            <person name="Yu Q."/>
            <person name="Zembek L."/>
            <person name="Zhong D."/>
            <person name="Zimmer A."/>
            <person name="Zwirko Z."/>
            <person name="Jaffe D.B."/>
            <person name="Alvarez P."/>
            <person name="Brockman W."/>
            <person name="Butler J."/>
            <person name="Chin C."/>
            <person name="Gnerre S."/>
            <person name="Grabherr M."/>
            <person name="Kleber M."/>
            <person name="Mauceli E."/>
            <person name="MacCallum I."/>
        </authorList>
    </citation>
    <scope>NUCLEOTIDE SEQUENCE [LARGE SCALE GENOMIC DNA]</scope>
    <source>
        <strain evidence="2">Tai18E2 / Tucson 14021-0261.01</strain>
    </source>
</reference>
<keyword evidence="2" id="KW-1185">Reference proteome</keyword>
<protein>
    <submittedName>
        <fullName evidence="1">Uncharacterized protein, isoform C</fullName>
    </submittedName>
</protein>